<reference evidence="1" key="1">
    <citation type="submission" date="2023-03" db="EMBL/GenBank/DDBJ databases">
        <title>Andean soil-derived lignocellulolytic bacterial consortium as a source of novel taxa and putative plastic-active enzymes.</title>
        <authorList>
            <person name="Diaz-Garcia L."/>
            <person name="Chuvochina M."/>
            <person name="Feuerriegel G."/>
            <person name="Bunk B."/>
            <person name="Sproer C."/>
            <person name="Streit W.R."/>
            <person name="Rodriguez L.M."/>
            <person name="Overmann J."/>
            <person name="Jimenez D.J."/>
        </authorList>
    </citation>
    <scope>NUCLEOTIDE SEQUENCE</scope>
    <source>
        <strain evidence="1">MAG 3858</strain>
    </source>
</reference>
<accession>A0AAJ6BA44</accession>
<evidence type="ECO:0000313" key="2">
    <source>
        <dbReference type="Proteomes" id="UP001214530"/>
    </source>
</evidence>
<dbReference type="EMBL" id="CP119313">
    <property type="protein sequence ID" value="WEK20883.1"/>
    <property type="molecule type" value="Genomic_DNA"/>
</dbReference>
<evidence type="ECO:0000313" key="1">
    <source>
        <dbReference type="EMBL" id="WEK20883.1"/>
    </source>
</evidence>
<dbReference type="AlphaFoldDB" id="A0AAJ6BA44"/>
<dbReference type="PANTHER" id="PTHR37515">
    <property type="entry name" value="YALI0C09240P"/>
    <property type="match status" value="1"/>
</dbReference>
<protein>
    <submittedName>
        <fullName evidence="1">Uncharacterized protein</fullName>
    </submittedName>
</protein>
<organism evidence="1 2">
    <name type="scientific">Candidatus Pedobacter colombiensis</name>
    <dbReference type="NCBI Taxonomy" id="3121371"/>
    <lineage>
        <taxon>Bacteria</taxon>
        <taxon>Pseudomonadati</taxon>
        <taxon>Bacteroidota</taxon>
        <taxon>Sphingobacteriia</taxon>
        <taxon>Sphingobacteriales</taxon>
        <taxon>Sphingobacteriaceae</taxon>
        <taxon>Pedobacter</taxon>
    </lineage>
</organism>
<gene>
    <name evidence="1" type="ORF">P0Y49_07005</name>
</gene>
<dbReference type="PANTHER" id="PTHR37515:SF2">
    <property type="entry name" value="YALI0C09240P"/>
    <property type="match status" value="1"/>
</dbReference>
<name>A0AAJ6BA44_9SPHI</name>
<sequence>MNAYRFTVISDKGFNRERLLKEISKAYYRMYEEEEATAIIKTVPPEKRNKMYNRNETNGKYGIWGHDIADLVLSEIHVYEDADKKLILALMIES</sequence>
<dbReference type="Proteomes" id="UP001214530">
    <property type="component" value="Chromosome"/>
</dbReference>
<proteinExistence type="predicted"/>